<sequence>MKDKTNYYLFISPTVTLAICVAIYLFHDLLAQHLAQHVDLSGLRKLSVAGIYYSAAWLAARLIGSSLKRTSPDRRKSPKLLRELITAALFLTATFATVAMLLGQSAGGALASSGLIIAILGFAIRNVLADVFSGIALGLEAPFRIGDWVEFDGTIRGRVIEIGWRTTRLATRNDTYMILPNSQISRQRLTNYSAPRKHYRASVEVILGHEIPVETAKQILSEAAKSTPIIMQSREPDVRTLSYDPEGVSYAIRYWVPSFVDDIDCRDAILMAVDSAIRNYGLTPPAPRFEVVQPLKPRRPVVAAANSHQAE</sequence>
<dbReference type="SUPFAM" id="SSF82689">
    <property type="entry name" value="Mechanosensitive channel protein MscS (YggB), C-terminal domain"/>
    <property type="match status" value="1"/>
</dbReference>
<comment type="subunit">
    <text evidence="6">Homoheptamer.</text>
</comment>
<dbReference type="Proteomes" id="UP000249453">
    <property type="component" value="Unassembled WGS sequence"/>
</dbReference>
<comment type="caution">
    <text evidence="8">The sequence shown here is derived from an EMBL/GenBank/DDBJ whole genome shotgun (WGS) entry which is preliminary data.</text>
</comment>
<comment type="function">
    <text evidence="6">Mechanosensitive channel that participates in the regulation of osmotic pressure changes within the cell, opening in response to stretch forces in the membrane lipid bilayer, without the need for other proteins. Contributes to normal resistance to hypoosmotic shock. Forms an ion channel of 1.0 nanosiemens conductance with a slight preference for anions.</text>
</comment>
<evidence type="ECO:0000256" key="5">
    <source>
        <dbReference type="ARBA" id="ARBA00023136"/>
    </source>
</evidence>
<keyword evidence="2" id="KW-1003">Cell membrane</keyword>
<evidence type="ECO:0000259" key="7">
    <source>
        <dbReference type="Pfam" id="PF00924"/>
    </source>
</evidence>
<keyword evidence="5 6" id="KW-0472">Membrane</keyword>
<proteinExistence type="inferred from homology"/>
<feature type="transmembrane region" description="Helical" evidence="6">
    <location>
        <begin position="46"/>
        <end position="63"/>
    </location>
</feature>
<dbReference type="InterPro" id="IPR045275">
    <property type="entry name" value="MscS_archaea/bacteria_type"/>
</dbReference>
<gene>
    <name evidence="8" type="ORF">C7374_103204</name>
</gene>
<dbReference type="InterPro" id="IPR011066">
    <property type="entry name" value="MscS_channel_C_sf"/>
</dbReference>
<dbReference type="Pfam" id="PF00924">
    <property type="entry name" value="MS_channel_2nd"/>
    <property type="match status" value="1"/>
</dbReference>
<keyword evidence="6" id="KW-0813">Transport</keyword>
<dbReference type="GO" id="GO:0005886">
    <property type="term" value="C:plasma membrane"/>
    <property type="evidence" value="ECO:0007669"/>
    <property type="project" value="UniProtKB-SubCell"/>
</dbReference>
<dbReference type="SUPFAM" id="SSF50182">
    <property type="entry name" value="Sm-like ribonucleoproteins"/>
    <property type="match status" value="1"/>
</dbReference>
<evidence type="ECO:0000256" key="4">
    <source>
        <dbReference type="ARBA" id="ARBA00022989"/>
    </source>
</evidence>
<keyword evidence="6" id="KW-0997">Cell inner membrane</keyword>
<dbReference type="Gene3D" id="3.30.70.100">
    <property type="match status" value="1"/>
</dbReference>
<dbReference type="InterPro" id="IPR006685">
    <property type="entry name" value="MscS_channel_2nd"/>
</dbReference>
<keyword evidence="3 6" id="KW-0812">Transmembrane</keyword>
<dbReference type="PANTHER" id="PTHR30221">
    <property type="entry name" value="SMALL-CONDUCTANCE MECHANOSENSITIVE CHANNEL"/>
    <property type="match status" value="1"/>
</dbReference>
<evidence type="ECO:0000313" key="9">
    <source>
        <dbReference type="Proteomes" id="UP000249453"/>
    </source>
</evidence>
<evidence type="ECO:0000256" key="1">
    <source>
        <dbReference type="ARBA" id="ARBA00004651"/>
    </source>
</evidence>
<evidence type="ECO:0000256" key="6">
    <source>
        <dbReference type="RuleBase" id="RU369025"/>
    </source>
</evidence>
<feature type="domain" description="Mechanosensitive ion channel MscS" evidence="7">
    <location>
        <begin position="126"/>
        <end position="193"/>
    </location>
</feature>
<keyword evidence="9" id="KW-1185">Reference proteome</keyword>
<organism evidence="8 9">
    <name type="scientific">Falsochrobactrum ovis</name>
    <dbReference type="NCBI Taxonomy" id="1293442"/>
    <lineage>
        <taxon>Bacteria</taxon>
        <taxon>Pseudomonadati</taxon>
        <taxon>Pseudomonadota</taxon>
        <taxon>Alphaproteobacteria</taxon>
        <taxon>Hyphomicrobiales</taxon>
        <taxon>Brucellaceae</taxon>
        <taxon>Falsochrobactrum</taxon>
    </lineage>
</organism>
<dbReference type="EMBL" id="QLMK01000003">
    <property type="protein sequence ID" value="RAK31065.1"/>
    <property type="molecule type" value="Genomic_DNA"/>
</dbReference>
<name>A0A364JX62_9HYPH</name>
<dbReference type="Gene3D" id="2.30.30.60">
    <property type="match status" value="1"/>
</dbReference>
<keyword evidence="4 6" id="KW-1133">Transmembrane helix</keyword>
<comment type="similarity">
    <text evidence="6">Belongs to the MscS (TC 1.A.23) family.</text>
</comment>
<keyword evidence="6" id="KW-0407">Ion channel</keyword>
<accession>A0A364JX62</accession>
<protein>
    <recommendedName>
        <fullName evidence="6">Small-conductance mechanosensitive channel</fullName>
    </recommendedName>
</protein>
<feature type="transmembrane region" description="Helical" evidence="6">
    <location>
        <begin position="84"/>
        <end position="103"/>
    </location>
</feature>
<evidence type="ECO:0000256" key="2">
    <source>
        <dbReference type="ARBA" id="ARBA00022475"/>
    </source>
</evidence>
<evidence type="ECO:0000256" key="3">
    <source>
        <dbReference type="ARBA" id="ARBA00022692"/>
    </source>
</evidence>
<dbReference type="InterPro" id="IPR010920">
    <property type="entry name" value="LSM_dom_sf"/>
</dbReference>
<dbReference type="RefSeq" id="WP_245412595.1">
    <property type="nucleotide sequence ID" value="NZ_JBHEEY010000002.1"/>
</dbReference>
<reference evidence="8 9" key="1">
    <citation type="submission" date="2018-06" db="EMBL/GenBank/DDBJ databases">
        <title>Genomic Encyclopedia of Type Strains, Phase IV (KMG-IV): sequencing the most valuable type-strain genomes for metagenomic binning, comparative biology and taxonomic classification.</title>
        <authorList>
            <person name="Goeker M."/>
        </authorList>
    </citation>
    <scope>NUCLEOTIDE SEQUENCE [LARGE SCALE GENOMIC DNA]</scope>
    <source>
        <strain evidence="8 9">DSM 26720</strain>
    </source>
</reference>
<comment type="subcellular location">
    <subcellularLocation>
        <location evidence="6">Cell inner membrane</location>
        <topology evidence="6">Multi-pass membrane protein</topology>
    </subcellularLocation>
    <subcellularLocation>
        <location evidence="1">Cell membrane</location>
        <topology evidence="1">Multi-pass membrane protein</topology>
    </subcellularLocation>
</comment>
<dbReference type="AlphaFoldDB" id="A0A364JX62"/>
<feature type="transmembrane region" description="Helical" evidence="6">
    <location>
        <begin position="7"/>
        <end position="26"/>
    </location>
</feature>
<dbReference type="Gene3D" id="1.10.287.1260">
    <property type="match status" value="1"/>
</dbReference>
<evidence type="ECO:0000313" key="8">
    <source>
        <dbReference type="EMBL" id="RAK31065.1"/>
    </source>
</evidence>
<keyword evidence="6" id="KW-0406">Ion transport</keyword>
<dbReference type="GO" id="GO:0008381">
    <property type="term" value="F:mechanosensitive monoatomic ion channel activity"/>
    <property type="evidence" value="ECO:0007669"/>
    <property type="project" value="InterPro"/>
</dbReference>
<dbReference type="PANTHER" id="PTHR30221:SF1">
    <property type="entry name" value="SMALL-CONDUCTANCE MECHANOSENSITIVE CHANNEL"/>
    <property type="match status" value="1"/>
</dbReference>
<dbReference type="InterPro" id="IPR023408">
    <property type="entry name" value="MscS_beta-dom_sf"/>
</dbReference>
<feature type="transmembrane region" description="Helical" evidence="6">
    <location>
        <begin position="109"/>
        <end position="128"/>
    </location>
</feature>